<evidence type="ECO:0000256" key="4">
    <source>
        <dbReference type="ARBA" id="ARBA00022525"/>
    </source>
</evidence>
<evidence type="ECO:0000256" key="2">
    <source>
        <dbReference type="ARBA" id="ARBA00008098"/>
    </source>
</evidence>
<evidence type="ECO:0000256" key="3">
    <source>
        <dbReference type="ARBA" id="ARBA00022448"/>
    </source>
</evidence>
<comment type="similarity">
    <text evidence="2">Belongs to the PBP/GOBP family.</text>
</comment>
<name>A0A6I8TSG3_AEDAE</name>
<evidence type="ECO:0000259" key="8">
    <source>
        <dbReference type="Pfam" id="PF22651"/>
    </source>
</evidence>
<dbReference type="PANTHER" id="PTHR21066:SF3">
    <property type="entry name" value="IP02236P"/>
    <property type="match status" value="1"/>
</dbReference>
<sequence length="198" mass="21857">MSSWGSWATTCVINSQPPPDDKACFQGNRVDANGCCELPRFVAREINTKCDEEFKPLSPRLPPEVQAYEGSCVIECLFNVTGMFKDGKLQQDKIAQQLKKTIGVDRNFAPLLGGIVTDCYRLVMDNPANSFKPIPVKPGRPGCSFIPQAYMNCVKSELFENCPKANWTAADGCDLLKQKLNVGCSYYSIMIGKKGLKS</sequence>
<dbReference type="PANTHER" id="PTHR21066">
    <property type="entry name" value="ODORANT-BINDING PROTEIN 59A-RELATED"/>
    <property type="match status" value="1"/>
</dbReference>
<keyword evidence="6" id="KW-0552">Olfaction</keyword>
<dbReference type="Gene3D" id="1.10.238.270">
    <property type="match status" value="1"/>
</dbReference>
<protein>
    <recommendedName>
        <fullName evidence="8">OBP47-like domain-containing protein</fullName>
    </recommendedName>
</protein>
<evidence type="ECO:0000256" key="6">
    <source>
        <dbReference type="ARBA" id="ARBA00022725"/>
    </source>
</evidence>
<feature type="domain" description="OBP47-like" evidence="8">
    <location>
        <begin position="41"/>
        <end position="178"/>
    </location>
</feature>
<dbReference type="InterPro" id="IPR036728">
    <property type="entry name" value="PBP_GOBP_sf"/>
</dbReference>
<evidence type="ECO:0000256" key="7">
    <source>
        <dbReference type="ARBA" id="ARBA00023157"/>
    </source>
</evidence>
<dbReference type="SUPFAM" id="SSF47565">
    <property type="entry name" value="Insect pheromone/odorant-binding proteins"/>
    <property type="match status" value="1"/>
</dbReference>
<comment type="subcellular location">
    <subcellularLocation>
        <location evidence="1">Secreted</location>
    </subcellularLocation>
</comment>
<evidence type="ECO:0000313" key="9">
    <source>
        <dbReference type="EnsemblMetazoa" id="AAEL025018-PA"/>
    </source>
</evidence>
<keyword evidence="7" id="KW-1015">Disulfide bond</keyword>
<keyword evidence="3" id="KW-0813">Transport</keyword>
<dbReference type="GO" id="GO:0005576">
    <property type="term" value="C:extracellular region"/>
    <property type="evidence" value="ECO:0007669"/>
    <property type="project" value="UniProtKB-SubCell"/>
</dbReference>
<keyword evidence="4" id="KW-0964">Secreted</keyword>
<dbReference type="AlphaFoldDB" id="A0A6I8TSG3"/>
<dbReference type="InterPro" id="IPR052295">
    <property type="entry name" value="Odorant-binding_protein"/>
</dbReference>
<dbReference type="OrthoDB" id="7730192at2759"/>
<evidence type="ECO:0000256" key="1">
    <source>
        <dbReference type="ARBA" id="ARBA00004613"/>
    </source>
</evidence>
<dbReference type="InterPro" id="IPR054577">
    <property type="entry name" value="OBP47-like_dom"/>
</dbReference>
<dbReference type="GO" id="GO:0007608">
    <property type="term" value="P:sensory perception of smell"/>
    <property type="evidence" value="ECO:0007669"/>
    <property type="project" value="UniProtKB-KW"/>
</dbReference>
<keyword evidence="10" id="KW-1185">Reference proteome</keyword>
<keyword evidence="5" id="KW-0716">Sensory transduction</keyword>
<dbReference type="InParanoid" id="A0A6I8TSG3"/>
<dbReference type="SMR" id="A0A6I8TSG3"/>
<evidence type="ECO:0000256" key="5">
    <source>
        <dbReference type="ARBA" id="ARBA00022606"/>
    </source>
</evidence>
<dbReference type="EnsemblMetazoa" id="AAEL025018-RA">
    <property type="protein sequence ID" value="AAEL025018-PA"/>
    <property type="gene ID" value="AAEL025018"/>
</dbReference>
<dbReference type="Pfam" id="PF22651">
    <property type="entry name" value="OBP47_like"/>
    <property type="match status" value="1"/>
</dbReference>
<reference evidence="9" key="2">
    <citation type="submission" date="2020-05" db="UniProtKB">
        <authorList>
            <consortium name="EnsemblMetazoa"/>
        </authorList>
    </citation>
    <scope>IDENTIFICATION</scope>
    <source>
        <strain evidence="9">LVP_AGWG</strain>
    </source>
</reference>
<organism evidence="9 10">
    <name type="scientific">Aedes aegypti</name>
    <name type="common">Yellowfever mosquito</name>
    <name type="synonym">Culex aegypti</name>
    <dbReference type="NCBI Taxonomy" id="7159"/>
    <lineage>
        <taxon>Eukaryota</taxon>
        <taxon>Metazoa</taxon>
        <taxon>Ecdysozoa</taxon>
        <taxon>Arthropoda</taxon>
        <taxon>Hexapoda</taxon>
        <taxon>Insecta</taxon>
        <taxon>Pterygota</taxon>
        <taxon>Neoptera</taxon>
        <taxon>Endopterygota</taxon>
        <taxon>Diptera</taxon>
        <taxon>Nematocera</taxon>
        <taxon>Culicoidea</taxon>
        <taxon>Culicidae</taxon>
        <taxon>Culicinae</taxon>
        <taxon>Aedini</taxon>
        <taxon>Aedes</taxon>
        <taxon>Stegomyia</taxon>
    </lineage>
</organism>
<dbReference type="GO" id="GO:0005549">
    <property type="term" value="F:odorant binding"/>
    <property type="evidence" value="ECO:0007669"/>
    <property type="project" value="InterPro"/>
</dbReference>
<gene>
    <name evidence="9" type="primary">110676287</name>
</gene>
<proteinExistence type="inferred from homology"/>
<evidence type="ECO:0000313" key="10">
    <source>
        <dbReference type="Proteomes" id="UP000008820"/>
    </source>
</evidence>
<accession>A0A6I8TSG3</accession>
<reference evidence="9 10" key="1">
    <citation type="submission" date="2017-06" db="EMBL/GenBank/DDBJ databases">
        <title>Aedes aegypti genome working group (AGWG) sequencing and assembly.</title>
        <authorList>
            <consortium name="Aedes aegypti Genome Working Group (AGWG)"/>
            <person name="Matthews B.J."/>
        </authorList>
    </citation>
    <scope>NUCLEOTIDE SEQUENCE [LARGE SCALE GENOMIC DNA]</scope>
    <source>
        <strain evidence="9 10">LVP_AGWG</strain>
    </source>
</reference>
<dbReference type="Proteomes" id="UP000008820">
    <property type="component" value="Chromosome 2"/>
</dbReference>
<dbReference type="FunCoup" id="A0A6I8TSG3">
    <property type="interactions" value="14"/>
</dbReference>